<feature type="chain" id="PRO_5040481445" evidence="2">
    <location>
        <begin position="21"/>
        <end position="81"/>
    </location>
</feature>
<evidence type="ECO:0000256" key="1">
    <source>
        <dbReference type="SAM" id="MobiDB-lite"/>
    </source>
</evidence>
<accession>A0A9P6JSW7</accession>
<feature type="signal peptide" evidence="2">
    <location>
        <begin position="1"/>
        <end position="20"/>
    </location>
</feature>
<gene>
    <name evidence="3" type="ORF">CPB83DRAFT_848891</name>
</gene>
<evidence type="ECO:0000313" key="4">
    <source>
        <dbReference type="Proteomes" id="UP000807306"/>
    </source>
</evidence>
<sequence>MRSLYTVAVLLVTCVSMAISSPIAAGNALEARQPPPWKRDAEAQGATWPPPWKRNAEPEAAPQPPPWKRNASPQPPPWKRS</sequence>
<organism evidence="3 4">
    <name type="scientific">Crepidotus variabilis</name>
    <dbReference type="NCBI Taxonomy" id="179855"/>
    <lineage>
        <taxon>Eukaryota</taxon>
        <taxon>Fungi</taxon>
        <taxon>Dikarya</taxon>
        <taxon>Basidiomycota</taxon>
        <taxon>Agaricomycotina</taxon>
        <taxon>Agaricomycetes</taxon>
        <taxon>Agaricomycetidae</taxon>
        <taxon>Agaricales</taxon>
        <taxon>Agaricineae</taxon>
        <taxon>Crepidotaceae</taxon>
        <taxon>Crepidotus</taxon>
    </lineage>
</organism>
<evidence type="ECO:0000256" key="2">
    <source>
        <dbReference type="SAM" id="SignalP"/>
    </source>
</evidence>
<dbReference type="AlphaFoldDB" id="A0A9P6JSW7"/>
<feature type="compositionally biased region" description="Pro residues" evidence="1">
    <location>
        <begin position="61"/>
        <end position="81"/>
    </location>
</feature>
<keyword evidence="4" id="KW-1185">Reference proteome</keyword>
<proteinExistence type="predicted"/>
<reference evidence="3" key="1">
    <citation type="submission" date="2020-11" db="EMBL/GenBank/DDBJ databases">
        <authorList>
            <consortium name="DOE Joint Genome Institute"/>
            <person name="Ahrendt S."/>
            <person name="Riley R."/>
            <person name="Andreopoulos W."/>
            <person name="Labutti K."/>
            <person name="Pangilinan J."/>
            <person name="Ruiz-Duenas F.J."/>
            <person name="Barrasa J.M."/>
            <person name="Sanchez-Garcia M."/>
            <person name="Camarero S."/>
            <person name="Miyauchi S."/>
            <person name="Serrano A."/>
            <person name="Linde D."/>
            <person name="Babiker R."/>
            <person name="Drula E."/>
            <person name="Ayuso-Fernandez I."/>
            <person name="Pacheco R."/>
            <person name="Padilla G."/>
            <person name="Ferreira P."/>
            <person name="Barriuso J."/>
            <person name="Kellner H."/>
            <person name="Castanera R."/>
            <person name="Alfaro M."/>
            <person name="Ramirez L."/>
            <person name="Pisabarro A.G."/>
            <person name="Kuo A."/>
            <person name="Tritt A."/>
            <person name="Lipzen A."/>
            <person name="He G."/>
            <person name="Yan M."/>
            <person name="Ng V."/>
            <person name="Cullen D."/>
            <person name="Martin F."/>
            <person name="Rosso M.-N."/>
            <person name="Henrissat B."/>
            <person name="Hibbett D."/>
            <person name="Martinez A.T."/>
            <person name="Grigoriev I.V."/>
        </authorList>
    </citation>
    <scope>NUCLEOTIDE SEQUENCE</scope>
    <source>
        <strain evidence="3">CBS 506.95</strain>
    </source>
</reference>
<evidence type="ECO:0000313" key="3">
    <source>
        <dbReference type="EMBL" id="KAF9531348.1"/>
    </source>
</evidence>
<keyword evidence="2" id="KW-0732">Signal</keyword>
<feature type="region of interest" description="Disordered" evidence="1">
    <location>
        <begin position="25"/>
        <end position="81"/>
    </location>
</feature>
<protein>
    <submittedName>
        <fullName evidence="3">Uncharacterized protein</fullName>
    </submittedName>
</protein>
<dbReference type="Proteomes" id="UP000807306">
    <property type="component" value="Unassembled WGS sequence"/>
</dbReference>
<comment type="caution">
    <text evidence="3">The sequence shown here is derived from an EMBL/GenBank/DDBJ whole genome shotgun (WGS) entry which is preliminary data.</text>
</comment>
<name>A0A9P6JSW7_9AGAR</name>
<dbReference type="EMBL" id="MU157835">
    <property type="protein sequence ID" value="KAF9531348.1"/>
    <property type="molecule type" value="Genomic_DNA"/>
</dbReference>